<sequence length="73" mass="8398">MGLGVNKDDIQELVEERGQELTVDEPMDLHHEQQPQVMEEISSAEEEEKKARNLSLQMRLGRCVKCGKQYKAL</sequence>
<dbReference type="Proteomes" id="UP000386466">
    <property type="component" value="Unassembled WGS sequence"/>
</dbReference>
<name>A0A485PTZ7_LYNPA</name>
<keyword evidence="2" id="KW-1185">Reference proteome</keyword>
<protein>
    <submittedName>
        <fullName evidence="1">Uncharacterized protein</fullName>
    </submittedName>
</protein>
<reference evidence="1 2" key="1">
    <citation type="submission" date="2019-01" db="EMBL/GenBank/DDBJ databases">
        <authorList>
            <person name="Alioto T."/>
            <person name="Alioto T."/>
        </authorList>
    </citation>
    <scope>NUCLEOTIDE SEQUENCE [LARGE SCALE GENOMIC DNA]</scope>
</reference>
<accession>A0A485PTZ7</accession>
<evidence type="ECO:0000313" key="1">
    <source>
        <dbReference type="EMBL" id="VFV45862.1"/>
    </source>
</evidence>
<organism evidence="1 2">
    <name type="scientific">Lynx pardinus</name>
    <name type="common">Iberian lynx</name>
    <name type="synonym">Felis pardina</name>
    <dbReference type="NCBI Taxonomy" id="191816"/>
    <lineage>
        <taxon>Eukaryota</taxon>
        <taxon>Metazoa</taxon>
        <taxon>Chordata</taxon>
        <taxon>Craniata</taxon>
        <taxon>Vertebrata</taxon>
        <taxon>Euteleostomi</taxon>
        <taxon>Mammalia</taxon>
        <taxon>Eutheria</taxon>
        <taxon>Laurasiatheria</taxon>
        <taxon>Carnivora</taxon>
        <taxon>Feliformia</taxon>
        <taxon>Felidae</taxon>
        <taxon>Felinae</taxon>
        <taxon>Lynx</taxon>
    </lineage>
</organism>
<evidence type="ECO:0000313" key="2">
    <source>
        <dbReference type="Proteomes" id="UP000386466"/>
    </source>
</evidence>
<gene>
    <name evidence="1" type="ORF">LYPA_23C020594</name>
</gene>
<dbReference type="EMBL" id="CAAGRJ010038215">
    <property type="protein sequence ID" value="VFV45862.1"/>
    <property type="molecule type" value="Genomic_DNA"/>
</dbReference>
<proteinExistence type="predicted"/>
<dbReference type="AlphaFoldDB" id="A0A485PTZ7"/>